<accession>A0AAW0FP14</accession>
<dbReference type="AlphaFoldDB" id="A0AAW0FP14"/>
<dbReference type="InterPro" id="IPR027520">
    <property type="entry name" value="Slx1"/>
</dbReference>
<keyword evidence="1 8" id="KW-0540">Nuclease</keyword>
<dbReference type="InterPro" id="IPR050381">
    <property type="entry name" value="SLX1_endonuclease"/>
</dbReference>
<keyword evidence="7 8" id="KW-0539">Nucleus</keyword>
<name>A0AAW0FP14_9APHY</name>
<dbReference type="GO" id="GO:0008821">
    <property type="term" value="F:crossover junction DNA endonuclease activity"/>
    <property type="evidence" value="ECO:0007669"/>
    <property type="project" value="TreeGrafter"/>
</dbReference>
<evidence type="ECO:0000256" key="5">
    <source>
        <dbReference type="ARBA" id="ARBA00023172"/>
    </source>
</evidence>
<dbReference type="Proteomes" id="UP001385951">
    <property type="component" value="Unassembled WGS sequence"/>
</dbReference>
<dbReference type="EMBL" id="JASBNA010000034">
    <property type="protein sequence ID" value="KAK7682753.1"/>
    <property type="molecule type" value="Genomic_DNA"/>
</dbReference>
<dbReference type="Pfam" id="PF21202">
    <property type="entry name" value="SLX1_C"/>
    <property type="match status" value="1"/>
</dbReference>
<reference evidence="11 12" key="1">
    <citation type="submission" date="2022-09" db="EMBL/GenBank/DDBJ databases">
        <authorList>
            <person name="Palmer J.M."/>
        </authorList>
    </citation>
    <scope>NUCLEOTIDE SEQUENCE [LARGE SCALE GENOMIC DNA]</scope>
    <source>
        <strain evidence="11 12">DSM 7382</strain>
    </source>
</reference>
<comment type="subcellular location">
    <subcellularLocation>
        <location evidence="8">Nucleus</location>
    </subcellularLocation>
</comment>
<dbReference type="Gene3D" id="3.30.40.10">
    <property type="entry name" value="Zinc/RING finger domain, C3HC4 (zinc finger)"/>
    <property type="match status" value="1"/>
</dbReference>
<keyword evidence="12" id="KW-1185">Reference proteome</keyword>
<sequence length="490" mass="54281">MAPQKSKSTLTDHCFPAFYACYLLKSIRTPKSTATYIGSTPSPPRRIRQHNGEISQGAWKTKNNRPWVMQMIVHGFPSKLAALQFEWAWQHPHISRHLKDDDGKAVFARGRGNKYLRTNVHTARSMTCSHPYNTWPLHVKLFTEEALKAWTEPAKNSMFLPLPPGLTVVTEFEGVDGKSGKTGSGRIGPINVTDETFTSEHLKKALNLNSSPVKCSICQSTIDNLSKEPLNYALCPASECTAVSHIRCLAKDFLSSSTSKVDIIPRGGTCRKCHTYVLWGDVIRGCYRRRKGGADLIEDPDPEEDFGESEASDISQHDREDSDLDSIDMPLKKMTHTGESRKPKGKGRALSPVAGTSRKTAKERTRSKISPTRKATYSTVAKSVIFASHVFSSDEEDLMDLDVVTRHDGPSRMTTPPAILESRIRKPRFDEEVLTTNKEMTSLSDGGDDVFPTENEDGFETAMSALSVSSPAHSDGEQNLRGRAVIVISD</sequence>
<evidence type="ECO:0000256" key="1">
    <source>
        <dbReference type="ARBA" id="ARBA00022722"/>
    </source>
</evidence>
<dbReference type="HAMAP" id="MF_03100">
    <property type="entry name" value="Endonuc_su_Slx1"/>
    <property type="match status" value="1"/>
</dbReference>
<dbReference type="PROSITE" id="PS50164">
    <property type="entry name" value="GIY_YIG"/>
    <property type="match status" value="1"/>
</dbReference>
<evidence type="ECO:0000256" key="2">
    <source>
        <dbReference type="ARBA" id="ARBA00022759"/>
    </source>
</evidence>
<protein>
    <recommendedName>
        <fullName evidence="10">GIY-YIG domain-containing protein</fullName>
    </recommendedName>
</protein>
<evidence type="ECO:0000256" key="6">
    <source>
        <dbReference type="ARBA" id="ARBA00023204"/>
    </source>
</evidence>
<dbReference type="FunFam" id="3.40.1440.10:FF:000006">
    <property type="entry name" value="Structure-specific endonuclease subunit SLX1"/>
    <property type="match status" value="1"/>
</dbReference>
<dbReference type="InterPro" id="IPR000305">
    <property type="entry name" value="GIY-YIG_endonuc"/>
</dbReference>
<comment type="cofactor">
    <cofactor evidence="8">
        <name>a divalent metal cation</name>
        <dbReference type="ChEBI" id="CHEBI:60240"/>
    </cofactor>
</comment>
<keyword evidence="6 8" id="KW-0234">DNA repair</keyword>
<comment type="caution">
    <text evidence="11">The sequence shown here is derived from an EMBL/GenBank/DDBJ whole genome shotgun (WGS) entry which is preliminary data.</text>
</comment>
<comment type="subunit">
    <text evidence="8">Forms a heterodimer with SLX4.</text>
</comment>
<feature type="compositionally biased region" description="Acidic residues" evidence="9">
    <location>
        <begin position="296"/>
        <end position="311"/>
    </location>
</feature>
<comment type="similarity">
    <text evidence="8">Belongs to the SLX1 family.</text>
</comment>
<evidence type="ECO:0000256" key="3">
    <source>
        <dbReference type="ARBA" id="ARBA00022763"/>
    </source>
</evidence>
<dbReference type="CDD" id="cd10455">
    <property type="entry name" value="GIY-YIG_SLX1"/>
    <property type="match status" value="1"/>
</dbReference>
<dbReference type="GO" id="GO:0017108">
    <property type="term" value="F:5'-flap endonuclease activity"/>
    <property type="evidence" value="ECO:0007669"/>
    <property type="project" value="InterPro"/>
</dbReference>
<dbReference type="InterPro" id="IPR048749">
    <property type="entry name" value="SLX1_C"/>
</dbReference>
<proteinExistence type="inferred from homology"/>
<feature type="region of interest" description="Disordered" evidence="9">
    <location>
        <begin position="294"/>
        <end position="374"/>
    </location>
</feature>
<dbReference type="GO" id="GO:0033557">
    <property type="term" value="C:Slx1-Slx4 complex"/>
    <property type="evidence" value="ECO:0007669"/>
    <property type="project" value="UniProtKB-UniRule"/>
</dbReference>
<evidence type="ECO:0000256" key="7">
    <source>
        <dbReference type="ARBA" id="ARBA00023242"/>
    </source>
</evidence>
<gene>
    <name evidence="11" type="ORF">QCA50_014136</name>
</gene>
<evidence type="ECO:0000313" key="11">
    <source>
        <dbReference type="EMBL" id="KAK7682753.1"/>
    </source>
</evidence>
<feature type="domain" description="GIY-YIG" evidence="10">
    <location>
        <begin position="17"/>
        <end position="99"/>
    </location>
</feature>
<dbReference type="Gene3D" id="3.40.1440.10">
    <property type="entry name" value="GIY-YIG endonuclease"/>
    <property type="match status" value="1"/>
</dbReference>
<evidence type="ECO:0000256" key="9">
    <source>
        <dbReference type="SAM" id="MobiDB-lite"/>
    </source>
</evidence>
<dbReference type="PANTHER" id="PTHR20208:SF10">
    <property type="entry name" value="STRUCTURE-SPECIFIC ENDONUCLEASE SUBUNIT SLX1"/>
    <property type="match status" value="1"/>
</dbReference>
<comment type="function">
    <text evidence="8">Catalytic subunit of the SLX1-SLX4 structure-specific endonuclease that resolves DNA secondary structures generated during DNA repair and recombination. Has endonuclease activity towards branched DNA substrates, introducing single-strand cuts in duplex DNA close to junctions with ss-DNA.</text>
</comment>
<keyword evidence="5 8" id="KW-0233">DNA recombination</keyword>
<dbReference type="InterPro" id="IPR035901">
    <property type="entry name" value="GIY-YIG_endonuc_sf"/>
</dbReference>
<evidence type="ECO:0000313" key="12">
    <source>
        <dbReference type="Proteomes" id="UP001385951"/>
    </source>
</evidence>
<keyword evidence="4 8" id="KW-0378">Hydrolase</keyword>
<evidence type="ECO:0000256" key="8">
    <source>
        <dbReference type="HAMAP-Rule" id="MF_03100"/>
    </source>
</evidence>
<dbReference type="InterPro" id="IPR013083">
    <property type="entry name" value="Znf_RING/FYVE/PHD"/>
</dbReference>
<comment type="caution">
    <text evidence="8">Lacks conserved residue(s) required for the propagation of feature annotation.</text>
</comment>
<keyword evidence="2 8" id="KW-0255">Endonuclease</keyword>
<dbReference type="GO" id="GO:0000724">
    <property type="term" value="P:double-strand break repair via homologous recombination"/>
    <property type="evidence" value="ECO:0007669"/>
    <property type="project" value="TreeGrafter"/>
</dbReference>
<evidence type="ECO:0000256" key="4">
    <source>
        <dbReference type="ARBA" id="ARBA00022801"/>
    </source>
</evidence>
<keyword evidence="3 8" id="KW-0227">DNA damage</keyword>
<organism evidence="11 12">
    <name type="scientific">Cerrena zonata</name>
    <dbReference type="NCBI Taxonomy" id="2478898"/>
    <lineage>
        <taxon>Eukaryota</taxon>
        <taxon>Fungi</taxon>
        <taxon>Dikarya</taxon>
        <taxon>Basidiomycota</taxon>
        <taxon>Agaricomycotina</taxon>
        <taxon>Agaricomycetes</taxon>
        <taxon>Polyporales</taxon>
        <taxon>Cerrenaceae</taxon>
        <taxon>Cerrena</taxon>
    </lineage>
</organism>
<dbReference type="PANTHER" id="PTHR20208">
    <property type="entry name" value="STRUCTURE-SPECIFIC ENDONUCLEASE SUBUNIT SLX1"/>
    <property type="match status" value="1"/>
</dbReference>
<evidence type="ECO:0000259" key="10">
    <source>
        <dbReference type="PROSITE" id="PS50164"/>
    </source>
</evidence>
<dbReference type="Pfam" id="PF01541">
    <property type="entry name" value="GIY-YIG"/>
    <property type="match status" value="1"/>
</dbReference>